<evidence type="ECO:0000313" key="2">
    <source>
        <dbReference type="EMBL" id="RZC16233.1"/>
    </source>
</evidence>
<proteinExistence type="predicted"/>
<accession>A0A445KZI8</accession>
<protein>
    <submittedName>
        <fullName evidence="2">Uncharacterized protein</fullName>
    </submittedName>
</protein>
<feature type="region of interest" description="Disordered" evidence="1">
    <location>
        <begin position="1"/>
        <end position="23"/>
    </location>
</feature>
<dbReference type="AlphaFoldDB" id="A0A445KZI8"/>
<reference evidence="2 3" key="1">
    <citation type="submission" date="2018-09" db="EMBL/GenBank/DDBJ databases">
        <title>A high-quality reference genome of wild soybean provides a powerful tool to mine soybean genomes.</title>
        <authorList>
            <person name="Xie M."/>
            <person name="Chung C.Y.L."/>
            <person name="Li M.-W."/>
            <person name="Wong F.-L."/>
            <person name="Chan T.-F."/>
            <person name="Lam H.-M."/>
        </authorList>
    </citation>
    <scope>NUCLEOTIDE SEQUENCE [LARGE SCALE GENOMIC DNA]</scope>
    <source>
        <strain evidence="3">cv. W05</strain>
        <tissue evidence="2">Hypocotyl of etiolated seedlings</tissue>
    </source>
</reference>
<dbReference type="Proteomes" id="UP000289340">
    <property type="component" value="Chromosome 4"/>
</dbReference>
<dbReference type="EMBL" id="QZWG01000004">
    <property type="protein sequence ID" value="RZC16233.1"/>
    <property type="molecule type" value="Genomic_DNA"/>
</dbReference>
<organism evidence="2 3">
    <name type="scientific">Glycine soja</name>
    <name type="common">Wild soybean</name>
    <dbReference type="NCBI Taxonomy" id="3848"/>
    <lineage>
        <taxon>Eukaryota</taxon>
        <taxon>Viridiplantae</taxon>
        <taxon>Streptophyta</taxon>
        <taxon>Embryophyta</taxon>
        <taxon>Tracheophyta</taxon>
        <taxon>Spermatophyta</taxon>
        <taxon>Magnoliopsida</taxon>
        <taxon>eudicotyledons</taxon>
        <taxon>Gunneridae</taxon>
        <taxon>Pentapetalae</taxon>
        <taxon>rosids</taxon>
        <taxon>fabids</taxon>
        <taxon>Fabales</taxon>
        <taxon>Fabaceae</taxon>
        <taxon>Papilionoideae</taxon>
        <taxon>50 kb inversion clade</taxon>
        <taxon>NPAAA clade</taxon>
        <taxon>indigoferoid/millettioid clade</taxon>
        <taxon>Phaseoleae</taxon>
        <taxon>Glycine</taxon>
        <taxon>Glycine subgen. Soja</taxon>
    </lineage>
</organism>
<comment type="caution">
    <text evidence="2">The sequence shown here is derived from an EMBL/GenBank/DDBJ whole genome shotgun (WGS) entry which is preliminary data.</text>
</comment>
<sequence length="111" mass="12232">MPVVYENQREQEQEAKDSQGNHKKVGSASLVLHYANIITQVDTLVGISLGDVAIVAINLARRPENYGKLIVCNGLAMDTIVSVGSPIVKLEFGYIVSYEENLQRLEDTKTL</sequence>
<evidence type="ECO:0000313" key="3">
    <source>
        <dbReference type="Proteomes" id="UP000289340"/>
    </source>
</evidence>
<name>A0A445KZI8_GLYSO</name>
<keyword evidence="3" id="KW-1185">Reference proteome</keyword>
<gene>
    <name evidence="2" type="ORF">D0Y65_009490</name>
</gene>
<evidence type="ECO:0000256" key="1">
    <source>
        <dbReference type="SAM" id="MobiDB-lite"/>
    </source>
</evidence>
<feature type="compositionally biased region" description="Basic and acidic residues" evidence="1">
    <location>
        <begin position="7"/>
        <end position="20"/>
    </location>
</feature>